<accession>A0ABQ9JWR8</accession>
<sequence>MLPASVIRRLFPRSLFIHSRSGQSVERFVLIDGSEAEPYILPNTECSYCGIQKGYWRPTSLPTENSTDPSISYINSHC</sequence>
<comment type="caution">
    <text evidence="1">The sequence shown here is derived from an EMBL/GenBank/DDBJ whole genome shotgun (WGS) entry which is preliminary data.</text>
</comment>
<gene>
    <name evidence="1" type="ORF">NQ317_013115</name>
</gene>
<organism evidence="1 2">
    <name type="scientific">Molorchus minor</name>
    <dbReference type="NCBI Taxonomy" id="1323400"/>
    <lineage>
        <taxon>Eukaryota</taxon>
        <taxon>Metazoa</taxon>
        <taxon>Ecdysozoa</taxon>
        <taxon>Arthropoda</taxon>
        <taxon>Hexapoda</taxon>
        <taxon>Insecta</taxon>
        <taxon>Pterygota</taxon>
        <taxon>Neoptera</taxon>
        <taxon>Endopterygota</taxon>
        <taxon>Coleoptera</taxon>
        <taxon>Polyphaga</taxon>
        <taxon>Cucujiformia</taxon>
        <taxon>Chrysomeloidea</taxon>
        <taxon>Cerambycidae</taxon>
        <taxon>Lamiinae</taxon>
        <taxon>Monochamini</taxon>
        <taxon>Molorchus</taxon>
    </lineage>
</organism>
<dbReference type="Proteomes" id="UP001162164">
    <property type="component" value="Unassembled WGS sequence"/>
</dbReference>
<evidence type="ECO:0000313" key="1">
    <source>
        <dbReference type="EMBL" id="KAJ8982364.1"/>
    </source>
</evidence>
<keyword evidence="2" id="KW-1185">Reference proteome</keyword>
<proteinExistence type="predicted"/>
<name>A0ABQ9JWR8_9CUCU</name>
<evidence type="ECO:0000313" key="2">
    <source>
        <dbReference type="Proteomes" id="UP001162164"/>
    </source>
</evidence>
<protein>
    <submittedName>
        <fullName evidence="1">Uncharacterized protein</fullName>
    </submittedName>
</protein>
<reference evidence="1" key="1">
    <citation type="journal article" date="2023" name="Insect Mol. Biol.">
        <title>Genome sequencing provides insights into the evolution of gene families encoding plant cell wall-degrading enzymes in longhorned beetles.</title>
        <authorList>
            <person name="Shin N.R."/>
            <person name="Okamura Y."/>
            <person name="Kirsch R."/>
            <person name="Pauchet Y."/>
        </authorList>
    </citation>
    <scope>NUCLEOTIDE SEQUENCE</scope>
    <source>
        <strain evidence="1">MMC_N1</strain>
    </source>
</reference>
<dbReference type="EMBL" id="JAPWTJ010000130">
    <property type="protein sequence ID" value="KAJ8982364.1"/>
    <property type="molecule type" value="Genomic_DNA"/>
</dbReference>